<protein>
    <recommendedName>
        <fullName evidence="4">Tyr recombinase domain-containing protein</fullName>
    </recommendedName>
</protein>
<dbReference type="GO" id="GO:0003677">
    <property type="term" value="F:DNA binding"/>
    <property type="evidence" value="ECO:0007669"/>
    <property type="project" value="UniProtKB-KW"/>
</dbReference>
<comment type="caution">
    <text evidence="5">The sequence shown here is derived from an EMBL/GenBank/DDBJ whole genome shotgun (WGS) entry which is preliminary data.</text>
</comment>
<feature type="region of interest" description="Disordered" evidence="3">
    <location>
        <begin position="143"/>
        <end position="178"/>
    </location>
</feature>
<dbReference type="AlphaFoldDB" id="A0A9P7BMN4"/>
<dbReference type="PANTHER" id="PTHR33066:SF2">
    <property type="entry name" value="FILAGGRIN-2-LIKE"/>
    <property type="match status" value="1"/>
</dbReference>
<keyword evidence="6" id="KW-1185">Reference proteome</keyword>
<gene>
    <name evidence="5" type="ORF">G6F64_011432</name>
</gene>
<dbReference type="EMBL" id="JAANQT010002777">
    <property type="protein sequence ID" value="KAG1301852.1"/>
    <property type="molecule type" value="Genomic_DNA"/>
</dbReference>
<dbReference type="InterPro" id="IPR010998">
    <property type="entry name" value="Integrase_recombinase_N"/>
</dbReference>
<evidence type="ECO:0000256" key="2">
    <source>
        <dbReference type="ARBA" id="ARBA00023172"/>
    </source>
</evidence>
<keyword evidence="2" id="KW-0233">DNA recombination</keyword>
<feature type="compositionally biased region" description="Low complexity" evidence="3">
    <location>
        <begin position="143"/>
        <end position="165"/>
    </location>
</feature>
<feature type="domain" description="Tyr recombinase" evidence="4">
    <location>
        <begin position="890"/>
        <end position="1111"/>
    </location>
</feature>
<feature type="region of interest" description="Disordered" evidence="3">
    <location>
        <begin position="62"/>
        <end position="81"/>
    </location>
</feature>
<proteinExistence type="predicted"/>
<dbReference type="PANTHER" id="PTHR33066">
    <property type="entry name" value="INTEGRASE_SAM-LIKE_N DOMAIN-CONTAINING PROTEIN"/>
    <property type="match status" value="1"/>
</dbReference>
<dbReference type="Proteomes" id="UP000716291">
    <property type="component" value="Unassembled WGS sequence"/>
</dbReference>
<evidence type="ECO:0000256" key="3">
    <source>
        <dbReference type="SAM" id="MobiDB-lite"/>
    </source>
</evidence>
<dbReference type="Gene3D" id="1.10.150.130">
    <property type="match status" value="1"/>
</dbReference>
<evidence type="ECO:0000256" key="1">
    <source>
        <dbReference type="ARBA" id="ARBA00023125"/>
    </source>
</evidence>
<dbReference type="Gene3D" id="1.10.443.10">
    <property type="entry name" value="Intergrase catalytic core"/>
    <property type="match status" value="1"/>
</dbReference>
<keyword evidence="1" id="KW-0238">DNA-binding</keyword>
<evidence type="ECO:0000259" key="4">
    <source>
        <dbReference type="PROSITE" id="PS51898"/>
    </source>
</evidence>
<feature type="region of interest" description="Disordered" evidence="3">
    <location>
        <begin position="261"/>
        <end position="295"/>
    </location>
</feature>
<name>A0A9P7BMN4_RHIOR</name>
<dbReference type="PROSITE" id="PS51898">
    <property type="entry name" value="TYR_RECOMBINASE"/>
    <property type="match status" value="1"/>
</dbReference>
<dbReference type="InterPro" id="IPR002104">
    <property type="entry name" value="Integrase_catalytic"/>
</dbReference>
<dbReference type="InterPro" id="IPR011010">
    <property type="entry name" value="DNA_brk_join_enz"/>
</dbReference>
<feature type="region of interest" description="Disordered" evidence="3">
    <location>
        <begin position="521"/>
        <end position="541"/>
    </location>
</feature>
<dbReference type="SUPFAM" id="SSF56349">
    <property type="entry name" value="DNA breaking-rejoining enzymes"/>
    <property type="match status" value="1"/>
</dbReference>
<dbReference type="GO" id="GO:0006310">
    <property type="term" value="P:DNA recombination"/>
    <property type="evidence" value="ECO:0007669"/>
    <property type="project" value="UniProtKB-KW"/>
</dbReference>
<dbReference type="InterPro" id="IPR013762">
    <property type="entry name" value="Integrase-like_cat_sf"/>
</dbReference>
<evidence type="ECO:0000313" key="5">
    <source>
        <dbReference type="EMBL" id="KAG1301852.1"/>
    </source>
</evidence>
<sequence length="1165" mass="131448">MTLRSLPPKPLEYQQVSNIWKKPKMKTVLVTHLTKNSLPNYTKNDFNNDSSVATINNNKPKADRLEEEDIEETNAVTPDRSRDHLEEIFTKEGKVVGTISPLPATPTIPPTPINKLRSVWATEDSASLCTITTNSTTFTTTNTTNKTKTTSTTNTTNTTNTTTTTELLRSPGWNSSGGPFSPILQKLGEDRTTPMAIEDHQGGVPHSICQITQPMAIDENGNSLKGTRRNKLSGTKIFNRRNHRRRSRPKIKRIPVKILYPTGSNQETPNPGLSQDQSLYTGRTFQNGRRPGSTRSYRTWRFHGKARFTRRVHSNSYPPCFKTIFSLRKPRKALPIQVTQFWFKRRTQNILQNSSLCNRTVKKTGYPARLLSGRYLYPITRRSRISKDSQEGNQPSRVTRFHHQPKEKLTYTISRTRISGIRIQHQIDADQGPRSQDPQLDATIETSITTNNEVVSLGGQLTREDHGNVTSGGRSPIAYQTFTEVLIQEPTSTSLQLGKPMPIVPTGDRGTTMVADILNQEERPTDSPDPIEETSNNHNDRQLRHGLGSELQFHTDVRVLDCCRKDVVNQRKRTDGHLFCSEITRPKFSKLYDKGFNRQQNIHQIHDKGRRYSLSTPTGLCSENPGLVQHVQSECDIPTYQGSRQCGGGPTFTNQETFVREHDPEKIFQDDSITLGTPGHRHVCVASKYTTTKILESEARSSSDGDGCISPTVAHDRVICLPTLEVDSTSTAVDKEKEDTTNSSSDTLVADTILVSDVAGNDETMSTDFSQAECKNDTSRMAVIRRIQQNEGLSQETMQFLGDAQRSGTQRTYDTGWNKWVTWCEKKQFDYAEYNVQHVLEFLIDHQHFSTQHLNTIRSAIASVFKYTHPDDEPIALQPLIQDFFSSKRNKPVPIPADHKFKTWDIDIVIHYIKNQYSDNQMISLTHLQQKTIVLICIATMARPRSDIGKLLYQDVRLQTDDQGELLGANIHFRLPKESQLKSCTLGVIEDTTICPVHTLSAFVKRTENLRDSLPTDHTLFLAYIEDNLKRCGVRASTVANWVKDMMKKAGIDTTKYGPHSIRSAASTKAIEKGHTIEEVKEHANWSRNTQTFERFYYKPTNKESLGARISNSIFSTENLTTLEAGAEATEIVVGTTNNQYVAEAEAENVVNAHPSWISKIKKLF</sequence>
<dbReference type="SUPFAM" id="SSF47823">
    <property type="entry name" value="lambda integrase-like, N-terminal domain"/>
    <property type="match status" value="1"/>
</dbReference>
<accession>A0A9P7BMN4</accession>
<reference evidence="5" key="1">
    <citation type="journal article" date="2020" name="Microb. Genom.">
        <title>Genetic diversity of clinical and environmental Mucorales isolates obtained from an investigation of mucormycosis cases among solid organ transplant recipients.</title>
        <authorList>
            <person name="Nguyen M.H."/>
            <person name="Kaul D."/>
            <person name="Muto C."/>
            <person name="Cheng S.J."/>
            <person name="Richter R.A."/>
            <person name="Bruno V.M."/>
            <person name="Liu G."/>
            <person name="Beyhan S."/>
            <person name="Sundermann A.J."/>
            <person name="Mounaud S."/>
            <person name="Pasculle A.W."/>
            <person name="Nierman W.C."/>
            <person name="Driscoll E."/>
            <person name="Cumbie R."/>
            <person name="Clancy C.J."/>
            <person name="Dupont C.L."/>
        </authorList>
    </citation>
    <scope>NUCLEOTIDE SEQUENCE</scope>
    <source>
        <strain evidence="5">GL11</strain>
    </source>
</reference>
<dbReference type="GO" id="GO:0015074">
    <property type="term" value="P:DNA integration"/>
    <property type="evidence" value="ECO:0007669"/>
    <property type="project" value="InterPro"/>
</dbReference>
<organism evidence="5 6">
    <name type="scientific">Rhizopus oryzae</name>
    <name type="common">Mucormycosis agent</name>
    <name type="synonym">Rhizopus arrhizus var. delemar</name>
    <dbReference type="NCBI Taxonomy" id="64495"/>
    <lineage>
        <taxon>Eukaryota</taxon>
        <taxon>Fungi</taxon>
        <taxon>Fungi incertae sedis</taxon>
        <taxon>Mucoromycota</taxon>
        <taxon>Mucoromycotina</taxon>
        <taxon>Mucoromycetes</taxon>
        <taxon>Mucorales</taxon>
        <taxon>Mucorineae</taxon>
        <taxon>Rhizopodaceae</taxon>
        <taxon>Rhizopus</taxon>
    </lineage>
</organism>
<evidence type="ECO:0000313" key="6">
    <source>
        <dbReference type="Proteomes" id="UP000716291"/>
    </source>
</evidence>
<feature type="compositionally biased region" description="Polar residues" evidence="3">
    <location>
        <begin position="262"/>
        <end position="295"/>
    </location>
</feature>